<dbReference type="AlphaFoldDB" id="A0A7J5K2P6"/>
<feature type="transmembrane region" description="Helical" evidence="5">
    <location>
        <begin position="95"/>
        <end position="115"/>
    </location>
</feature>
<evidence type="ECO:0000256" key="1">
    <source>
        <dbReference type="ARBA" id="ARBA00004141"/>
    </source>
</evidence>
<proteinExistence type="predicted"/>
<evidence type="ECO:0000313" key="7">
    <source>
        <dbReference type="Proteomes" id="UP000436825"/>
    </source>
</evidence>
<feature type="transmembrane region" description="Helical" evidence="5">
    <location>
        <begin position="121"/>
        <end position="141"/>
    </location>
</feature>
<feature type="transmembrane region" description="Helical" evidence="5">
    <location>
        <begin position="303"/>
        <end position="323"/>
    </location>
</feature>
<gene>
    <name evidence="6" type="ORF">GAN75_04820</name>
</gene>
<keyword evidence="2 5" id="KW-0812">Transmembrane</keyword>
<keyword evidence="3 5" id="KW-1133">Transmembrane helix</keyword>
<protein>
    <submittedName>
        <fullName evidence="6">Flippase</fullName>
    </submittedName>
</protein>
<dbReference type="Proteomes" id="UP000436825">
    <property type="component" value="Unassembled WGS sequence"/>
</dbReference>
<feature type="transmembrane region" description="Helical" evidence="5">
    <location>
        <begin position="391"/>
        <end position="413"/>
    </location>
</feature>
<dbReference type="InterPro" id="IPR002797">
    <property type="entry name" value="Polysacc_synth"/>
</dbReference>
<dbReference type="GO" id="GO:0016020">
    <property type="term" value="C:membrane"/>
    <property type="evidence" value="ECO:0007669"/>
    <property type="project" value="UniProtKB-SubCell"/>
</dbReference>
<feature type="transmembrane region" description="Helical" evidence="5">
    <location>
        <begin position="180"/>
        <end position="199"/>
    </location>
</feature>
<feature type="transmembrane region" description="Helical" evidence="5">
    <location>
        <begin position="368"/>
        <end position="385"/>
    </location>
</feature>
<evidence type="ECO:0000256" key="4">
    <source>
        <dbReference type="ARBA" id="ARBA00023136"/>
    </source>
</evidence>
<evidence type="ECO:0000313" key="6">
    <source>
        <dbReference type="EMBL" id="KAB4458380.1"/>
    </source>
</evidence>
<dbReference type="PANTHER" id="PTHR43424:SF1">
    <property type="entry name" value="LOCUS PUTATIVE PROTEIN 1-RELATED"/>
    <property type="match status" value="1"/>
</dbReference>
<dbReference type="RefSeq" id="WP_211478819.1">
    <property type="nucleotide sequence ID" value="NZ_CP072224.1"/>
</dbReference>
<feature type="transmembrane region" description="Helical" evidence="5">
    <location>
        <begin position="219"/>
        <end position="240"/>
    </location>
</feature>
<organism evidence="6 7">
    <name type="scientific">Bacteroides thetaiotaomicron</name>
    <dbReference type="NCBI Taxonomy" id="818"/>
    <lineage>
        <taxon>Bacteria</taxon>
        <taxon>Pseudomonadati</taxon>
        <taxon>Bacteroidota</taxon>
        <taxon>Bacteroidia</taxon>
        <taxon>Bacteroidales</taxon>
        <taxon>Bacteroidaceae</taxon>
        <taxon>Bacteroides</taxon>
    </lineage>
</organism>
<sequence>MILVKKYSRLSDSRKNIIKNLFWAILGKVVNVLGALFVGILVARYLGPSQYGLMNYVISYVTIFMVLSAFGLDNIEIRELSRKKGRENEILGTTFTLRIIFSLITLLLEIVTLIIYKADSYTTLLIIIYSISIFMSSFNVIRNYFTSIVQNEFIVKTEISRTVIGALIKIILLWHKAPLILFIIAAGFDTILVASGYVIGYRKVGTIMEWRYNKSLVPFLLKESFPLLLSGAAIIIYQKIDQVMIGNMLDNKSVGFFATAGKFVDVVLYIPMVLAQTLTPLLVRVKETDLISYNIKKQQFLDIILWVSIILSLLTSLLAYYIIKFTFGSNYLAAVPILQIMVWKTVGMALSVSSGQLMIMEHIQKMSVIRNIVGCALCVILNYLLIPVLGIIGSAWVTIITVIVSGYIVNAFIPAYREIFKSQCKSVLWGWKSLYNFRKY</sequence>
<comment type="subcellular location">
    <subcellularLocation>
        <location evidence="1">Membrane</location>
        <topology evidence="1">Multi-pass membrane protein</topology>
    </subcellularLocation>
</comment>
<name>A0A7J5K2P6_BACT4</name>
<dbReference type="EMBL" id="WCRW01000002">
    <property type="protein sequence ID" value="KAB4458380.1"/>
    <property type="molecule type" value="Genomic_DNA"/>
</dbReference>
<dbReference type="CDD" id="cd13128">
    <property type="entry name" value="MATE_Wzx_like"/>
    <property type="match status" value="1"/>
</dbReference>
<keyword evidence="4 5" id="KW-0472">Membrane</keyword>
<evidence type="ECO:0000256" key="2">
    <source>
        <dbReference type="ARBA" id="ARBA00022692"/>
    </source>
</evidence>
<dbReference type="InterPro" id="IPR052556">
    <property type="entry name" value="PolySynth_Transporter"/>
</dbReference>
<accession>A0A7J5K2P6</accession>
<feature type="transmembrane region" description="Helical" evidence="5">
    <location>
        <begin position="329"/>
        <end position="347"/>
    </location>
</feature>
<feature type="transmembrane region" description="Helical" evidence="5">
    <location>
        <begin position="21"/>
        <end position="47"/>
    </location>
</feature>
<dbReference type="PANTHER" id="PTHR43424">
    <property type="entry name" value="LOCUS PUTATIVE PROTEIN 1-RELATED"/>
    <property type="match status" value="1"/>
</dbReference>
<evidence type="ECO:0000256" key="3">
    <source>
        <dbReference type="ARBA" id="ARBA00022989"/>
    </source>
</evidence>
<dbReference type="Pfam" id="PF01943">
    <property type="entry name" value="Polysacc_synt"/>
    <property type="match status" value="1"/>
</dbReference>
<evidence type="ECO:0000256" key="5">
    <source>
        <dbReference type="SAM" id="Phobius"/>
    </source>
</evidence>
<feature type="transmembrane region" description="Helical" evidence="5">
    <location>
        <begin position="53"/>
        <end position="75"/>
    </location>
</feature>
<reference evidence="6 7" key="1">
    <citation type="journal article" date="2019" name="Nat. Med.">
        <title>A library of human gut bacterial isolates paired with longitudinal multiomics data enables mechanistic microbiome research.</title>
        <authorList>
            <person name="Poyet M."/>
            <person name="Groussin M."/>
            <person name="Gibbons S.M."/>
            <person name="Avila-Pacheco J."/>
            <person name="Jiang X."/>
            <person name="Kearney S.M."/>
            <person name="Perrotta A.R."/>
            <person name="Berdy B."/>
            <person name="Zhao S."/>
            <person name="Lieberman T.D."/>
            <person name="Swanson P.K."/>
            <person name="Smith M."/>
            <person name="Roesemann S."/>
            <person name="Alexander J.E."/>
            <person name="Rich S.A."/>
            <person name="Livny J."/>
            <person name="Vlamakis H."/>
            <person name="Clish C."/>
            <person name="Bullock K."/>
            <person name="Deik A."/>
            <person name="Scott J."/>
            <person name="Pierce K.A."/>
            <person name="Xavier R.J."/>
            <person name="Alm E.J."/>
        </authorList>
    </citation>
    <scope>NUCLEOTIDE SEQUENCE [LARGE SCALE GENOMIC DNA]</scope>
    <source>
        <strain evidence="6 7">BIOML-A160</strain>
    </source>
</reference>
<comment type="caution">
    <text evidence="6">The sequence shown here is derived from an EMBL/GenBank/DDBJ whole genome shotgun (WGS) entry which is preliminary data.</text>
</comment>